<evidence type="ECO:0000313" key="3">
    <source>
        <dbReference type="Proteomes" id="UP000092993"/>
    </source>
</evidence>
<feature type="region of interest" description="Disordered" evidence="1">
    <location>
        <begin position="374"/>
        <end position="429"/>
    </location>
</feature>
<accession>A0A1C7MN13</accession>
<organism evidence="2 3">
    <name type="scientific">Grifola frondosa</name>
    <name type="common">Maitake</name>
    <name type="synonym">Polyporus frondosus</name>
    <dbReference type="NCBI Taxonomy" id="5627"/>
    <lineage>
        <taxon>Eukaryota</taxon>
        <taxon>Fungi</taxon>
        <taxon>Dikarya</taxon>
        <taxon>Basidiomycota</taxon>
        <taxon>Agaricomycotina</taxon>
        <taxon>Agaricomycetes</taxon>
        <taxon>Polyporales</taxon>
        <taxon>Grifolaceae</taxon>
        <taxon>Grifola</taxon>
    </lineage>
</organism>
<dbReference type="AlphaFoldDB" id="A0A1C7MN13"/>
<sequence>MLELRNVKESRGWVIRETHSPGAQLKDAGRMINRKCGNHINIPELVTRGVALHNDPEPVVIAQEMEAFKNIVPKDIEKYLKAWGTILRRVPFMPALMPDLAISLYGVVLLGAFLDAHARSARSDDLSMLRYDTMLYIEEVRLDGMIIHYQARCNKMLHGFKDLATTCLLTPCRLRDDFNANPELFCCNVCEGTMRIKSCDYPLFMYPEDGYKKGRSDYRLCRGLFLIQYFHHIFTGKCNATVSTCVGLKGRPGPVAELNKMSEVTPENIGYVAVLVCFILNDQDAWHVDDNKFNSPDFYNSLIHLFSNAEWCTFTLKWWNEEVFGNNRSDSDDKDDGDNTYVQILAQCAAIEEHRCGEEMAQRALKDQIHYARENSDEDHGDNGTSSKEDVWDHDSGAEDDSNKDMQELDYLEDGEEERDELDDLLEWF</sequence>
<dbReference type="Pfam" id="PF20414">
    <property type="entry name" value="DUF6698"/>
    <property type="match status" value="1"/>
</dbReference>
<comment type="caution">
    <text evidence="2">The sequence shown here is derived from an EMBL/GenBank/DDBJ whole genome shotgun (WGS) entry which is preliminary data.</text>
</comment>
<dbReference type="OrthoDB" id="2751948at2759"/>
<feature type="compositionally biased region" description="Acidic residues" evidence="1">
    <location>
        <begin position="408"/>
        <end position="429"/>
    </location>
</feature>
<reference evidence="2 3" key="1">
    <citation type="submission" date="2016-03" db="EMBL/GenBank/DDBJ databases">
        <title>Whole genome sequencing of Grifola frondosa 9006-11.</title>
        <authorList>
            <person name="Min B."/>
            <person name="Park H."/>
            <person name="Kim J.-G."/>
            <person name="Cho H."/>
            <person name="Oh Y.-L."/>
            <person name="Kong W.-S."/>
            <person name="Choi I.-G."/>
        </authorList>
    </citation>
    <scope>NUCLEOTIDE SEQUENCE [LARGE SCALE GENOMIC DNA]</scope>
    <source>
        <strain evidence="2 3">9006-11</strain>
    </source>
</reference>
<protein>
    <submittedName>
        <fullName evidence="2">Uncharacterized protein</fullName>
    </submittedName>
</protein>
<dbReference type="OMA" id="AILHTHY"/>
<gene>
    <name evidence="2" type="ORF">A0H81_03643</name>
</gene>
<evidence type="ECO:0000256" key="1">
    <source>
        <dbReference type="SAM" id="MobiDB-lite"/>
    </source>
</evidence>
<dbReference type="Proteomes" id="UP000092993">
    <property type="component" value="Unassembled WGS sequence"/>
</dbReference>
<dbReference type="EMBL" id="LUGG01000003">
    <property type="protein sequence ID" value="OBZ76384.1"/>
    <property type="molecule type" value="Genomic_DNA"/>
</dbReference>
<evidence type="ECO:0000313" key="2">
    <source>
        <dbReference type="EMBL" id="OBZ76384.1"/>
    </source>
</evidence>
<keyword evidence="3" id="KW-1185">Reference proteome</keyword>
<name>A0A1C7MN13_GRIFR</name>
<dbReference type="STRING" id="5627.A0A1C7MN13"/>
<proteinExistence type="predicted"/>
<dbReference type="InterPro" id="IPR046521">
    <property type="entry name" value="DUF6698"/>
</dbReference>
<feature type="compositionally biased region" description="Basic and acidic residues" evidence="1">
    <location>
        <begin position="387"/>
        <end position="407"/>
    </location>
</feature>